<name>A0A1Q9JGR0_9FIRM</name>
<dbReference type="AlphaFoldDB" id="A0A1Q9JGR0"/>
<feature type="transmembrane region" description="Helical" evidence="1">
    <location>
        <begin position="241"/>
        <end position="259"/>
    </location>
</feature>
<dbReference type="STRING" id="1261640.BHK98_04125"/>
<dbReference type="GO" id="GO:0008643">
    <property type="term" value="P:carbohydrate transport"/>
    <property type="evidence" value="ECO:0007669"/>
    <property type="project" value="InterPro"/>
</dbReference>
<keyword evidence="1" id="KW-0812">Transmembrane</keyword>
<keyword evidence="1" id="KW-0472">Membrane</keyword>
<feature type="transmembrane region" description="Helical" evidence="1">
    <location>
        <begin position="146"/>
        <end position="167"/>
    </location>
</feature>
<gene>
    <name evidence="2" type="ORF">BHK98_04125</name>
</gene>
<keyword evidence="1" id="KW-1133">Transmembrane helix</keyword>
<accession>A0A1Q9JGR0</accession>
<evidence type="ECO:0000313" key="2">
    <source>
        <dbReference type="EMBL" id="OLR55324.1"/>
    </source>
</evidence>
<dbReference type="GO" id="GO:0005886">
    <property type="term" value="C:plasma membrane"/>
    <property type="evidence" value="ECO:0007669"/>
    <property type="project" value="TreeGrafter"/>
</dbReference>
<dbReference type="SUPFAM" id="SSF103473">
    <property type="entry name" value="MFS general substrate transporter"/>
    <property type="match status" value="1"/>
</dbReference>
<feature type="transmembrane region" description="Helical" evidence="1">
    <location>
        <begin position="308"/>
        <end position="326"/>
    </location>
</feature>
<feature type="transmembrane region" description="Helical" evidence="1">
    <location>
        <begin position="106"/>
        <end position="125"/>
    </location>
</feature>
<dbReference type="RefSeq" id="WP_075712319.1">
    <property type="nucleotide sequence ID" value="NZ_MJIE01000001.1"/>
</dbReference>
<feature type="transmembrane region" description="Helical" evidence="1">
    <location>
        <begin position="422"/>
        <end position="442"/>
    </location>
</feature>
<dbReference type="GO" id="GO:0015293">
    <property type="term" value="F:symporter activity"/>
    <property type="evidence" value="ECO:0007669"/>
    <property type="project" value="InterPro"/>
</dbReference>
<feature type="transmembrane region" description="Helical" evidence="1">
    <location>
        <begin position="45"/>
        <end position="66"/>
    </location>
</feature>
<dbReference type="Gene3D" id="1.20.1250.20">
    <property type="entry name" value="MFS general substrate transporter like domains"/>
    <property type="match status" value="1"/>
</dbReference>
<evidence type="ECO:0000256" key="1">
    <source>
        <dbReference type="SAM" id="Phobius"/>
    </source>
</evidence>
<dbReference type="Pfam" id="PF13347">
    <property type="entry name" value="MFS_2"/>
    <property type="match status" value="1"/>
</dbReference>
<dbReference type="Proteomes" id="UP000187404">
    <property type="component" value="Unassembled WGS sequence"/>
</dbReference>
<reference evidence="2 3" key="1">
    <citation type="journal article" date="2016" name="Appl. Environ. Microbiol.">
        <title>Function and Phylogeny of Bacterial Butyryl Coenzyme A:Acetate Transferases and Their Diversity in the Proximal Colon of Swine.</title>
        <authorList>
            <person name="Trachsel J."/>
            <person name="Bayles D.O."/>
            <person name="Looft T."/>
            <person name="Levine U.Y."/>
            <person name="Allen H.K."/>
        </authorList>
    </citation>
    <scope>NUCLEOTIDE SEQUENCE [LARGE SCALE GENOMIC DNA]</scope>
    <source>
        <strain evidence="2 3">68-3-10</strain>
    </source>
</reference>
<organism evidence="2 3">
    <name type="scientific">Hornefia porci</name>
    <dbReference type="NCBI Taxonomy" id="2652292"/>
    <lineage>
        <taxon>Bacteria</taxon>
        <taxon>Bacillati</taxon>
        <taxon>Bacillota</taxon>
        <taxon>Clostridia</taxon>
        <taxon>Peptostreptococcales</taxon>
        <taxon>Anaerovoracaceae</taxon>
        <taxon>Hornefia</taxon>
    </lineage>
</organism>
<feature type="transmembrane region" description="Helical" evidence="1">
    <location>
        <begin position="20"/>
        <end position="39"/>
    </location>
</feature>
<dbReference type="InterPro" id="IPR039672">
    <property type="entry name" value="MFS_2"/>
</dbReference>
<feature type="transmembrane region" description="Helical" evidence="1">
    <location>
        <begin position="271"/>
        <end position="296"/>
    </location>
</feature>
<comment type="caution">
    <text evidence="2">The sequence shown here is derived from an EMBL/GenBank/DDBJ whole genome shotgun (WGS) entry which is preliminary data.</text>
</comment>
<keyword evidence="3" id="KW-1185">Reference proteome</keyword>
<dbReference type="PANTHER" id="PTHR11328:SF24">
    <property type="entry name" value="MAJOR FACILITATOR SUPERFAMILY (MFS) PROFILE DOMAIN-CONTAINING PROTEIN"/>
    <property type="match status" value="1"/>
</dbReference>
<feature type="transmembrane region" description="Helical" evidence="1">
    <location>
        <begin position="78"/>
        <end position="100"/>
    </location>
</feature>
<dbReference type="OrthoDB" id="9764596at2"/>
<proteinExistence type="predicted"/>
<dbReference type="PANTHER" id="PTHR11328">
    <property type="entry name" value="MAJOR FACILITATOR SUPERFAMILY DOMAIN-CONTAINING PROTEIN"/>
    <property type="match status" value="1"/>
</dbReference>
<sequence length="484" mass="52922">MKLRFHTKLSYGIGGVADNAMYTMAGTFLLFFLTSVAGIQPAAAGAIVAIGSVWEVICGPITGFLSDNTETRYGKRKPFLMAAAFPVAIVTSLLFTAIDAGYAVKLVYYFVMTLLFWQAFALFFVPYMAWGSDLTEDYHERTVLRSYAYVFNQVGMALGMVLPTAMVDLLMNMGRTREMSWSMTGIIVGVSSGAALLICALTIHETDVPDFRKDPNRKSRFSLKEIGVMFRDYGEIIQLRPIQYIIGASLLYLVANTLFSSDRVYYFTYNLGLSAGQISLIMLVITASGIALTPVVTTICSRSDKKKVLLGGVGMTGLLLIASRFIGVDSFGACCLVCFCYSIGNTCYWQLMPSMIYDVCEAEELASGEKHSGQVISLQALSESLATAVGSQALGVILQMARFNEEASRQAASALTWISNSFTLIPGVCMVVVAVVIARHPVNKASFARIMKALERRRAGEAVDLAEFEDIYGRKFIEKASRKA</sequence>
<evidence type="ECO:0008006" key="4">
    <source>
        <dbReference type="Google" id="ProtNLM"/>
    </source>
</evidence>
<feature type="transmembrane region" description="Helical" evidence="1">
    <location>
        <begin position="179"/>
        <end position="203"/>
    </location>
</feature>
<evidence type="ECO:0000313" key="3">
    <source>
        <dbReference type="Proteomes" id="UP000187404"/>
    </source>
</evidence>
<dbReference type="EMBL" id="MJIE01000001">
    <property type="protein sequence ID" value="OLR55324.1"/>
    <property type="molecule type" value="Genomic_DNA"/>
</dbReference>
<dbReference type="InterPro" id="IPR036259">
    <property type="entry name" value="MFS_trans_sf"/>
</dbReference>
<protein>
    <recommendedName>
        <fullName evidence="4">MFS transporter</fullName>
    </recommendedName>
</protein>